<dbReference type="PROSITE" id="PS50835">
    <property type="entry name" value="IG_LIKE"/>
    <property type="match status" value="2"/>
</dbReference>
<evidence type="ECO:0000256" key="1">
    <source>
        <dbReference type="ARBA" id="ARBA00023157"/>
    </source>
</evidence>
<evidence type="ECO:0000313" key="4">
    <source>
        <dbReference type="EMBL" id="KAK4030365.1"/>
    </source>
</evidence>
<dbReference type="PANTHER" id="PTHR21261:SF15">
    <property type="entry name" value="BEATEN PATH IIIA, ISOFORM D-RELATED"/>
    <property type="match status" value="1"/>
</dbReference>
<dbReference type="InterPro" id="IPR007110">
    <property type="entry name" value="Ig-like_dom"/>
</dbReference>
<dbReference type="InterPro" id="IPR036179">
    <property type="entry name" value="Ig-like_dom_sf"/>
</dbReference>
<dbReference type="InterPro" id="IPR013162">
    <property type="entry name" value="CD80_C2-set"/>
</dbReference>
<evidence type="ECO:0000256" key="2">
    <source>
        <dbReference type="SAM" id="MobiDB-lite"/>
    </source>
</evidence>
<protein>
    <recommendedName>
        <fullName evidence="3">Ig-like domain-containing protein</fullName>
    </recommendedName>
</protein>
<reference evidence="4 5" key="1">
    <citation type="journal article" date="2023" name="Nucleic Acids Res.">
        <title>The hologenome of Daphnia magna reveals possible DNA methylation and microbiome-mediated evolution of the host genome.</title>
        <authorList>
            <person name="Chaturvedi A."/>
            <person name="Li X."/>
            <person name="Dhandapani V."/>
            <person name="Marshall H."/>
            <person name="Kissane S."/>
            <person name="Cuenca-Cambronero M."/>
            <person name="Asole G."/>
            <person name="Calvet F."/>
            <person name="Ruiz-Romero M."/>
            <person name="Marangio P."/>
            <person name="Guigo R."/>
            <person name="Rago D."/>
            <person name="Mirbahai L."/>
            <person name="Eastwood N."/>
            <person name="Colbourne J.K."/>
            <person name="Zhou J."/>
            <person name="Mallon E."/>
            <person name="Orsini L."/>
        </authorList>
    </citation>
    <scope>NUCLEOTIDE SEQUENCE [LARGE SCALE GENOMIC DNA]</scope>
    <source>
        <strain evidence="4">LRV0_1</strain>
    </source>
</reference>
<accession>A0ABR0AZ08</accession>
<keyword evidence="5" id="KW-1185">Reference proteome</keyword>
<feature type="domain" description="Ig-like" evidence="3">
    <location>
        <begin position="154"/>
        <end position="260"/>
    </location>
</feature>
<dbReference type="InterPro" id="IPR013783">
    <property type="entry name" value="Ig-like_fold"/>
</dbReference>
<keyword evidence="1" id="KW-1015">Disulfide bond</keyword>
<dbReference type="EMBL" id="JAOYFB010000039">
    <property type="protein sequence ID" value="KAK4030365.1"/>
    <property type="molecule type" value="Genomic_DNA"/>
</dbReference>
<feature type="region of interest" description="Disordered" evidence="2">
    <location>
        <begin position="252"/>
        <end position="275"/>
    </location>
</feature>
<comment type="caution">
    <text evidence="4">The sequence shown here is derived from an EMBL/GenBank/DDBJ whole genome shotgun (WGS) entry which is preliminary data.</text>
</comment>
<dbReference type="Proteomes" id="UP001234178">
    <property type="component" value="Unassembled WGS sequence"/>
</dbReference>
<dbReference type="PANTHER" id="PTHR21261">
    <property type="entry name" value="BEAT PROTEIN"/>
    <property type="match status" value="1"/>
</dbReference>
<dbReference type="Pfam" id="PF08205">
    <property type="entry name" value="C2-set_2"/>
    <property type="match status" value="1"/>
</dbReference>
<dbReference type="SUPFAM" id="SSF48726">
    <property type="entry name" value="Immunoglobulin"/>
    <property type="match status" value="2"/>
</dbReference>
<sequence>MDVRVYNRVPAMIVNLRFIQWVTALLVIFRLAPGTEGIQLLQVSVPSVIQAGEGAALLCDVDMENERLYSVKWYKDDELQSVEFFRFVPRETPQLIVYDLPGINVNKTLSDWQRVYLSRVSLASSGHYRCEVSAEGPSFSSVSGGGHMEVVVLPKKRPTITGGKSSYRAGDLVDVNCTSAASKPAANIRWFINERKANANYIRQYKAVFGDDGLETTVLGLTFEVHESHLQNEGKLTLRCVASVNSIPSDSSSHHNQYLSNNNNPPPAASSTASLGGYEVNAGRTSSPEHFYNPLIIETMSMVSEVRFEASSASPLSIQFGSRCWMSLICVLLASMANGIVRLPGSLQEIF</sequence>
<evidence type="ECO:0000259" key="3">
    <source>
        <dbReference type="PROSITE" id="PS50835"/>
    </source>
</evidence>
<name>A0ABR0AZ08_9CRUS</name>
<evidence type="ECO:0000313" key="5">
    <source>
        <dbReference type="Proteomes" id="UP001234178"/>
    </source>
</evidence>
<gene>
    <name evidence="4" type="ORF">OUZ56_023364</name>
</gene>
<proteinExistence type="predicted"/>
<feature type="domain" description="Ig-like" evidence="3">
    <location>
        <begin position="33"/>
        <end position="143"/>
    </location>
</feature>
<organism evidence="4 5">
    <name type="scientific">Daphnia magna</name>
    <dbReference type="NCBI Taxonomy" id="35525"/>
    <lineage>
        <taxon>Eukaryota</taxon>
        <taxon>Metazoa</taxon>
        <taxon>Ecdysozoa</taxon>
        <taxon>Arthropoda</taxon>
        <taxon>Crustacea</taxon>
        <taxon>Branchiopoda</taxon>
        <taxon>Diplostraca</taxon>
        <taxon>Cladocera</taxon>
        <taxon>Anomopoda</taxon>
        <taxon>Daphniidae</taxon>
        <taxon>Daphnia</taxon>
    </lineage>
</organism>
<dbReference type="Gene3D" id="2.60.40.10">
    <property type="entry name" value="Immunoglobulins"/>
    <property type="match status" value="2"/>
</dbReference>